<evidence type="ECO:0000256" key="2">
    <source>
        <dbReference type="SAM" id="SignalP"/>
    </source>
</evidence>
<keyword evidence="4" id="KW-1185">Reference proteome</keyword>
<evidence type="ECO:0000313" key="3">
    <source>
        <dbReference type="EMBL" id="PWL03876.1"/>
    </source>
</evidence>
<dbReference type="EMBL" id="QGHD01000002">
    <property type="protein sequence ID" value="PWL03876.1"/>
    <property type="molecule type" value="Genomic_DNA"/>
</dbReference>
<feature type="compositionally biased region" description="Low complexity" evidence="1">
    <location>
        <begin position="122"/>
        <end position="142"/>
    </location>
</feature>
<protein>
    <submittedName>
        <fullName evidence="3">Uncharacterized protein</fullName>
    </submittedName>
</protein>
<accession>A0ABX5LS56</accession>
<proteinExistence type="predicted"/>
<evidence type="ECO:0000313" key="4">
    <source>
        <dbReference type="Proteomes" id="UP000245523"/>
    </source>
</evidence>
<feature type="signal peptide" evidence="2">
    <location>
        <begin position="1"/>
        <end position="19"/>
    </location>
</feature>
<organism evidence="3 4">
    <name type="scientific">Hallerella porci</name>
    <dbReference type="NCBI Taxonomy" id="1945871"/>
    <lineage>
        <taxon>Bacteria</taxon>
        <taxon>Pseudomonadati</taxon>
        <taxon>Fibrobacterota</taxon>
        <taxon>Fibrobacteria</taxon>
        <taxon>Fibrobacterales</taxon>
        <taxon>Fibrobacteraceae</taxon>
        <taxon>Hallerella</taxon>
    </lineage>
</organism>
<feature type="compositionally biased region" description="Basic and acidic residues" evidence="1">
    <location>
        <begin position="52"/>
        <end position="121"/>
    </location>
</feature>
<dbReference type="Gene3D" id="2.120.10.30">
    <property type="entry name" value="TolB, C-terminal domain"/>
    <property type="match status" value="1"/>
</dbReference>
<dbReference type="Proteomes" id="UP000245523">
    <property type="component" value="Unassembled WGS sequence"/>
</dbReference>
<sequence length="479" mass="51436">MSRKILPLILTAGLTAFFAACDDSSSAASVECLDDNCLDSSSSVEEEISSSSEKENKSSSSVKDEKSSSSEKSDKSSSSVKEDKSSSSTKDEKSSSSVKDEKSSSSEKSDKSSSSVKEDKSSSSSEDVSSSSDAPESSSSVKYLSTTPNLADLEVSGDTLFAVFQRLNGYSADQVGLLALYNRSTGELLDTISLATSTPMKIQIANGEVYVCTQGAYDAAYSLPADENRGIEKVNLSKKTSSLYVSGTKLGGGVNDFVINQKTGKAYAVVTSTYGNSPVVEIDLSSKATKKIESIKNAPYSMAYDSKNGLVYFADNYIDYTTYKMHIGVFSYDGTTLTSISDNDPEEEGRPPYNIQVLDGVPYVFVSDYSTGKLYIHYADSESEGVSYYQDSKLAVANGKLYLMERDLANGTLAEINTSTGKPNWQYSIGKGNAYDVVPADAGNLWIALYNVPEIRKVTTSGKVVTDGAINTEKFSRHE</sequence>
<evidence type="ECO:0000256" key="1">
    <source>
        <dbReference type="SAM" id="MobiDB-lite"/>
    </source>
</evidence>
<reference evidence="3 4" key="1">
    <citation type="submission" date="2018-05" db="EMBL/GenBank/DDBJ databases">
        <title>Animal gut microbial communities from fecal samples from Wisconsin, USA.</title>
        <authorList>
            <person name="Neumann A."/>
        </authorList>
    </citation>
    <scope>NUCLEOTIDE SEQUENCE [LARGE SCALE GENOMIC DNA]</scope>
    <source>
        <strain evidence="3 4">UWS4</strain>
    </source>
</reference>
<keyword evidence="2" id="KW-0732">Signal</keyword>
<dbReference type="PROSITE" id="PS51257">
    <property type="entry name" value="PROKAR_LIPOPROTEIN"/>
    <property type="match status" value="1"/>
</dbReference>
<comment type="caution">
    <text evidence="3">The sequence shown here is derived from an EMBL/GenBank/DDBJ whole genome shotgun (WGS) entry which is preliminary data.</text>
</comment>
<dbReference type="RefSeq" id="WP_109587160.1">
    <property type="nucleotide sequence ID" value="NZ_QGHD01000002.1"/>
</dbReference>
<dbReference type="SUPFAM" id="SSF63825">
    <property type="entry name" value="YWTD domain"/>
    <property type="match status" value="2"/>
</dbReference>
<gene>
    <name evidence="3" type="ORF">B0H50_10248</name>
</gene>
<dbReference type="InterPro" id="IPR011042">
    <property type="entry name" value="6-blade_b-propeller_TolB-like"/>
</dbReference>
<feature type="region of interest" description="Disordered" evidence="1">
    <location>
        <begin position="41"/>
        <end position="142"/>
    </location>
</feature>
<name>A0ABX5LS56_9BACT</name>
<feature type="chain" id="PRO_5047230669" evidence="2">
    <location>
        <begin position="20"/>
        <end position="479"/>
    </location>
</feature>